<gene>
    <name evidence="2" type="ORF">SPHA_34555</name>
</gene>
<comment type="caution">
    <text evidence="2">The sequence shown here is derived from an EMBL/GenBank/DDBJ whole genome shotgun (WGS) entry which is preliminary data.</text>
</comment>
<evidence type="ECO:0000313" key="3">
    <source>
        <dbReference type="Proteomes" id="UP000597762"/>
    </source>
</evidence>
<feature type="transmembrane region" description="Helical" evidence="1">
    <location>
        <begin position="20"/>
        <end position="39"/>
    </location>
</feature>
<protein>
    <submittedName>
        <fullName evidence="2">Uncharacterized protein</fullName>
    </submittedName>
</protein>
<proteinExistence type="predicted"/>
<name>A0A812CCV9_ACAPH</name>
<keyword evidence="1" id="KW-1133">Transmembrane helix</keyword>
<evidence type="ECO:0000313" key="2">
    <source>
        <dbReference type="EMBL" id="CAE1265154.1"/>
    </source>
</evidence>
<dbReference type="AlphaFoldDB" id="A0A812CCV9"/>
<reference evidence="2" key="1">
    <citation type="submission" date="2021-01" db="EMBL/GenBank/DDBJ databases">
        <authorList>
            <person name="Li R."/>
            <person name="Bekaert M."/>
        </authorList>
    </citation>
    <scope>NUCLEOTIDE SEQUENCE</scope>
    <source>
        <strain evidence="2">Farmed</strain>
    </source>
</reference>
<feature type="transmembrane region" description="Helical" evidence="1">
    <location>
        <begin position="108"/>
        <end position="133"/>
    </location>
</feature>
<feature type="transmembrane region" description="Helical" evidence="1">
    <location>
        <begin position="51"/>
        <end position="74"/>
    </location>
</feature>
<keyword evidence="1" id="KW-0472">Membrane</keyword>
<sequence>MASWSVNPSSSFPHHSIPLFIYLSPFFLILFLLILPFIFTHILPSFHLSPFFPLIFFLYSLTSPFHFLLLLPYFRSYPPLHLYPHSPFISPSFSPSHNSFSALLSSTFSILLILSLSTLIPAFVFTLLILHCISFPLSHFPLPTLNLPFIFTLIFFLSFISSPTHCVPLFTYPFLSYIISAVSTQISLSILSLPFLLNPRPSLFSLSPFFHPLSDPFGESHHIESFIRSFMFSCHFEIISLHLNRFL</sequence>
<keyword evidence="3" id="KW-1185">Reference proteome</keyword>
<dbReference type="Proteomes" id="UP000597762">
    <property type="component" value="Unassembled WGS sequence"/>
</dbReference>
<accession>A0A812CCV9</accession>
<feature type="transmembrane region" description="Helical" evidence="1">
    <location>
        <begin position="145"/>
        <end position="162"/>
    </location>
</feature>
<keyword evidence="1" id="KW-0812">Transmembrane</keyword>
<dbReference type="EMBL" id="CAHIKZ030001469">
    <property type="protein sequence ID" value="CAE1265154.1"/>
    <property type="molecule type" value="Genomic_DNA"/>
</dbReference>
<organism evidence="2 3">
    <name type="scientific">Acanthosepion pharaonis</name>
    <name type="common">Pharaoh cuttlefish</name>
    <name type="synonym">Sepia pharaonis</name>
    <dbReference type="NCBI Taxonomy" id="158019"/>
    <lineage>
        <taxon>Eukaryota</taxon>
        <taxon>Metazoa</taxon>
        <taxon>Spiralia</taxon>
        <taxon>Lophotrochozoa</taxon>
        <taxon>Mollusca</taxon>
        <taxon>Cephalopoda</taxon>
        <taxon>Coleoidea</taxon>
        <taxon>Decapodiformes</taxon>
        <taxon>Sepiida</taxon>
        <taxon>Sepiina</taxon>
        <taxon>Sepiidae</taxon>
        <taxon>Acanthosepion</taxon>
    </lineage>
</organism>
<evidence type="ECO:0000256" key="1">
    <source>
        <dbReference type="SAM" id="Phobius"/>
    </source>
</evidence>
<feature type="transmembrane region" description="Helical" evidence="1">
    <location>
        <begin position="174"/>
        <end position="197"/>
    </location>
</feature>